<reference evidence="1 2" key="1">
    <citation type="journal article" date="2015" name="Nature">
        <title>rRNA introns, odd ribosomes, and small enigmatic genomes across a large radiation of phyla.</title>
        <authorList>
            <person name="Brown C.T."/>
            <person name="Hug L.A."/>
            <person name="Thomas B.C."/>
            <person name="Sharon I."/>
            <person name="Castelle C.J."/>
            <person name="Singh A."/>
            <person name="Wilkins M.J."/>
            <person name="Williams K.H."/>
            <person name="Banfield J.F."/>
        </authorList>
    </citation>
    <scope>NUCLEOTIDE SEQUENCE [LARGE SCALE GENOMIC DNA]</scope>
</reference>
<evidence type="ECO:0000313" key="1">
    <source>
        <dbReference type="EMBL" id="KKQ37618.1"/>
    </source>
</evidence>
<dbReference type="Proteomes" id="UP000034591">
    <property type="component" value="Unassembled WGS sequence"/>
</dbReference>
<dbReference type="AlphaFoldDB" id="A0A0G0H322"/>
<gene>
    <name evidence="1" type="ORF">US53_C0014G0008</name>
</gene>
<sequence>MENYFSNQFQNMQVEKIYRAYAISDVPNQRHLSESFLQILHTRKYFKILTLIRKIKAVKLIIP</sequence>
<dbReference type="STRING" id="1618545.US53_C0014G0008"/>
<organism evidence="1 2">
    <name type="scientific">Candidatus Woesebacteria bacterium GW2011_GWA1_37_7</name>
    <dbReference type="NCBI Taxonomy" id="1618545"/>
    <lineage>
        <taxon>Bacteria</taxon>
        <taxon>Candidatus Woeseibacteriota</taxon>
    </lineage>
</organism>
<protein>
    <submittedName>
        <fullName evidence="1">Uncharacterized protein</fullName>
    </submittedName>
</protein>
<name>A0A0G0H322_9BACT</name>
<accession>A0A0G0H322</accession>
<dbReference type="EMBL" id="LBTI01000014">
    <property type="protein sequence ID" value="KKQ37618.1"/>
    <property type="molecule type" value="Genomic_DNA"/>
</dbReference>
<comment type="caution">
    <text evidence="1">The sequence shown here is derived from an EMBL/GenBank/DDBJ whole genome shotgun (WGS) entry which is preliminary data.</text>
</comment>
<evidence type="ECO:0000313" key="2">
    <source>
        <dbReference type="Proteomes" id="UP000034591"/>
    </source>
</evidence>
<proteinExistence type="predicted"/>